<proteinExistence type="inferred from homology"/>
<evidence type="ECO:0000256" key="4">
    <source>
        <dbReference type="ARBA" id="ARBA00022989"/>
    </source>
</evidence>
<evidence type="ECO:0000256" key="3">
    <source>
        <dbReference type="ARBA" id="ARBA00022692"/>
    </source>
</evidence>
<evidence type="ECO:0000256" key="2">
    <source>
        <dbReference type="ARBA" id="ARBA00022475"/>
    </source>
</evidence>
<dbReference type="InterPro" id="IPR002898">
    <property type="entry name" value="MotA_ExbB_proton_chnl"/>
</dbReference>
<dbReference type="OrthoDB" id="5290956at2"/>
<keyword evidence="6" id="KW-0813">Transport</keyword>
<sequence length="301" mass="33418">MYVWPAREVTRMSVLDRLRRAFGRIAWTVLDVALFGSLAILWAAISFRSVERWFGLPWSIHMEGPWFNLASLLLLGIATRQSLSALGSLNRQHESFARTLRAFPEDVWELERDARQPAAAPSVGGRSASASNPVFLRAVETIAARESLMAQDATTKTLWMRVHELVGILRSTGDYGYVTVQIEKFMQRLKDHAEHQMVWPRTIFWVIPSVGFLGTVSGISSGIASFTERSGFTLLSPTTRQLGIAFDATFVALSATILVTLGNGLVEHKAGRLFALLENWLLHEVVARSVLKNDPGAPEQG</sequence>
<evidence type="ECO:0000313" key="10">
    <source>
        <dbReference type="Proteomes" id="UP000324927"/>
    </source>
</evidence>
<dbReference type="PANTHER" id="PTHR30625:SF11">
    <property type="entry name" value="MOTA_TOLQ_EXBB PROTON CHANNEL DOMAIN-CONTAINING PROTEIN"/>
    <property type="match status" value="1"/>
</dbReference>
<dbReference type="InterPro" id="IPR050790">
    <property type="entry name" value="ExbB/TolQ_transport"/>
</dbReference>
<keyword evidence="2" id="KW-1003">Cell membrane</keyword>
<dbReference type="AlphaFoldDB" id="A0A5A9GFF6"/>
<keyword evidence="10" id="KW-1185">Reference proteome</keyword>
<dbReference type="EMBL" id="VTTN01000012">
    <property type="protein sequence ID" value="KAA0593136.1"/>
    <property type="molecule type" value="Genomic_DNA"/>
</dbReference>
<accession>A0A5A9GFF6</accession>
<keyword evidence="5 7" id="KW-0472">Membrane</keyword>
<feature type="domain" description="MotA/TolQ/ExbB proton channel" evidence="8">
    <location>
        <begin position="181"/>
        <end position="277"/>
    </location>
</feature>
<feature type="transmembrane region" description="Helical" evidence="7">
    <location>
        <begin position="21"/>
        <end position="45"/>
    </location>
</feature>
<keyword evidence="6" id="KW-0653">Protein transport</keyword>
<feature type="transmembrane region" description="Helical" evidence="7">
    <location>
        <begin position="203"/>
        <end position="224"/>
    </location>
</feature>
<name>A0A5A9GFF6_AZOLI</name>
<dbReference type="Proteomes" id="UP000324927">
    <property type="component" value="Unassembled WGS sequence"/>
</dbReference>
<reference evidence="9 10" key="1">
    <citation type="submission" date="2019-08" db="EMBL/GenBank/DDBJ databases">
        <authorList>
            <person name="Grouzdev D."/>
            <person name="Tikhonova E."/>
            <person name="Kravchenko I."/>
        </authorList>
    </citation>
    <scope>NUCLEOTIDE SEQUENCE [LARGE SCALE GENOMIC DNA]</scope>
    <source>
        <strain evidence="9 10">59b</strain>
    </source>
</reference>
<dbReference type="GO" id="GO:0005886">
    <property type="term" value="C:plasma membrane"/>
    <property type="evidence" value="ECO:0007669"/>
    <property type="project" value="UniProtKB-SubCell"/>
</dbReference>
<dbReference type="PANTHER" id="PTHR30625">
    <property type="entry name" value="PROTEIN TOLQ"/>
    <property type="match status" value="1"/>
</dbReference>
<evidence type="ECO:0000313" key="9">
    <source>
        <dbReference type="EMBL" id="KAA0593136.1"/>
    </source>
</evidence>
<feature type="transmembrane region" description="Helical" evidence="7">
    <location>
        <begin position="244"/>
        <end position="266"/>
    </location>
</feature>
<comment type="similarity">
    <text evidence="6">Belongs to the exbB/tolQ family.</text>
</comment>
<comment type="caution">
    <text evidence="9">The sequence shown here is derived from an EMBL/GenBank/DDBJ whole genome shotgun (WGS) entry which is preliminary data.</text>
</comment>
<dbReference type="GO" id="GO:0017038">
    <property type="term" value="P:protein import"/>
    <property type="evidence" value="ECO:0007669"/>
    <property type="project" value="TreeGrafter"/>
</dbReference>
<evidence type="ECO:0000256" key="1">
    <source>
        <dbReference type="ARBA" id="ARBA00004651"/>
    </source>
</evidence>
<organism evidence="9 10">
    <name type="scientific">Azospirillum lipoferum</name>
    <dbReference type="NCBI Taxonomy" id="193"/>
    <lineage>
        <taxon>Bacteria</taxon>
        <taxon>Pseudomonadati</taxon>
        <taxon>Pseudomonadota</taxon>
        <taxon>Alphaproteobacteria</taxon>
        <taxon>Rhodospirillales</taxon>
        <taxon>Azospirillaceae</taxon>
        <taxon>Azospirillum</taxon>
    </lineage>
</organism>
<keyword evidence="3 7" id="KW-0812">Transmembrane</keyword>
<evidence type="ECO:0000256" key="5">
    <source>
        <dbReference type="ARBA" id="ARBA00023136"/>
    </source>
</evidence>
<comment type="subcellular location">
    <subcellularLocation>
        <location evidence="1">Cell membrane</location>
        <topology evidence="1">Multi-pass membrane protein</topology>
    </subcellularLocation>
    <subcellularLocation>
        <location evidence="6">Membrane</location>
        <topology evidence="6">Multi-pass membrane protein</topology>
    </subcellularLocation>
</comment>
<evidence type="ECO:0000256" key="6">
    <source>
        <dbReference type="RuleBase" id="RU004057"/>
    </source>
</evidence>
<dbReference type="Pfam" id="PF01618">
    <property type="entry name" value="MotA_ExbB"/>
    <property type="match status" value="1"/>
</dbReference>
<evidence type="ECO:0000256" key="7">
    <source>
        <dbReference type="SAM" id="Phobius"/>
    </source>
</evidence>
<protein>
    <recommendedName>
        <fullName evidence="8">MotA/TolQ/ExbB proton channel domain-containing protein</fullName>
    </recommendedName>
</protein>
<gene>
    <name evidence="9" type="ORF">FZ942_24670</name>
</gene>
<keyword evidence="4 7" id="KW-1133">Transmembrane helix</keyword>
<evidence type="ECO:0000259" key="8">
    <source>
        <dbReference type="Pfam" id="PF01618"/>
    </source>
</evidence>